<evidence type="ECO:0000313" key="1">
    <source>
        <dbReference type="EMBL" id="SFH37755.1"/>
    </source>
</evidence>
<proteinExistence type="predicted"/>
<dbReference type="InterPro" id="IPR015422">
    <property type="entry name" value="PyrdxlP-dep_Trfase_small"/>
</dbReference>
<keyword evidence="2" id="KW-1185">Reference proteome</keyword>
<evidence type="ECO:0000313" key="2">
    <source>
        <dbReference type="Proteomes" id="UP000183635"/>
    </source>
</evidence>
<name>A0A1I2ZJB6_9RHOB</name>
<gene>
    <name evidence="1" type="ORF">SAMN04488021_1097</name>
</gene>
<dbReference type="STRING" id="34004.SAMN04488021_1097"/>
<keyword evidence="1" id="KW-0670">Pyruvate</keyword>
<organism evidence="1 2">
    <name type="scientific">Paracoccus aminovorans</name>
    <dbReference type="NCBI Taxonomy" id="34004"/>
    <lineage>
        <taxon>Bacteria</taxon>
        <taxon>Pseudomonadati</taxon>
        <taxon>Pseudomonadota</taxon>
        <taxon>Alphaproteobacteria</taxon>
        <taxon>Rhodobacterales</taxon>
        <taxon>Paracoccaceae</taxon>
        <taxon>Paracoccus</taxon>
    </lineage>
</organism>
<accession>A0A1I2ZJB6</accession>
<protein>
    <submittedName>
        <fullName evidence="1">Alanine-glyoxylate transaminase / serine-glyoxylate transaminase / serine-pyruvate transaminase</fullName>
    </submittedName>
</protein>
<dbReference type="AlphaFoldDB" id="A0A1I2ZJB6"/>
<dbReference type="EMBL" id="FOPU01000009">
    <property type="protein sequence ID" value="SFH37755.1"/>
    <property type="molecule type" value="Genomic_DNA"/>
</dbReference>
<dbReference type="Gene3D" id="3.90.1150.10">
    <property type="entry name" value="Aspartate Aminotransferase, domain 1"/>
    <property type="match status" value="1"/>
</dbReference>
<dbReference type="Proteomes" id="UP000183635">
    <property type="component" value="Unassembled WGS sequence"/>
</dbReference>
<reference evidence="1 2" key="1">
    <citation type="submission" date="2016-10" db="EMBL/GenBank/DDBJ databases">
        <authorList>
            <person name="de Groot N.N."/>
        </authorList>
    </citation>
    <scope>NUCLEOTIDE SEQUENCE [LARGE SCALE GENOMIC DNA]</scope>
    <source>
        <strain evidence="1 2">DSM 8537</strain>
    </source>
</reference>
<sequence length="63" mass="6234">MTLGIGLGAPDPESALRIAHMGHANAHQLLGVLAMIEAGLTALAIPHGTGALDAAATELARLA</sequence>